<dbReference type="InterPro" id="IPR000215">
    <property type="entry name" value="Serpin_fam"/>
</dbReference>
<dbReference type="FunFam" id="3.30.497.10:FF:000001">
    <property type="entry name" value="Serine protease inhibitor"/>
    <property type="match status" value="1"/>
</dbReference>
<dbReference type="AlphaFoldDB" id="A0A093CQF1"/>
<organism evidence="8 9">
    <name type="scientific">Tauraco erythrolophus</name>
    <name type="common">Red-crested turaco</name>
    <dbReference type="NCBI Taxonomy" id="121530"/>
    <lineage>
        <taxon>Eukaryota</taxon>
        <taxon>Metazoa</taxon>
        <taxon>Chordata</taxon>
        <taxon>Craniata</taxon>
        <taxon>Vertebrata</taxon>
        <taxon>Euteleostomi</taxon>
        <taxon>Archelosauria</taxon>
        <taxon>Archosauria</taxon>
        <taxon>Dinosauria</taxon>
        <taxon>Saurischia</taxon>
        <taxon>Theropoda</taxon>
        <taxon>Coelurosauria</taxon>
        <taxon>Aves</taxon>
        <taxon>Neognathae</taxon>
        <taxon>Neoaves</taxon>
        <taxon>Otidimorphae</taxon>
        <taxon>Musophagiformes</taxon>
        <taxon>Musophagidae</taxon>
        <taxon>Tauraco</taxon>
    </lineage>
</organism>
<evidence type="ECO:0000313" key="9">
    <source>
        <dbReference type="Proteomes" id="UP000053661"/>
    </source>
</evidence>
<evidence type="ECO:0000256" key="2">
    <source>
        <dbReference type="ARBA" id="ARBA00022690"/>
    </source>
</evidence>
<evidence type="ECO:0000256" key="6">
    <source>
        <dbReference type="RuleBase" id="RU000411"/>
    </source>
</evidence>
<dbReference type="InterPro" id="IPR042178">
    <property type="entry name" value="Serpin_sf_1"/>
</dbReference>
<dbReference type="PANTHER" id="PTHR11461">
    <property type="entry name" value="SERINE PROTEASE INHIBITOR, SERPIN"/>
    <property type="match status" value="1"/>
</dbReference>
<dbReference type="InterPro" id="IPR036186">
    <property type="entry name" value="Serpin_sf"/>
</dbReference>
<evidence type="ECO:0000256" key="1">
    <source>
        <dbReference type="ARBA" id="ARBA00009500"/>
    </source>
</evidence>
<feature type="non-terminal residue" evidence="8">
    <location>
        <position position="374"/>
    </location>
</feature>
<dbReference type="Pfam" id="PF00079">
    <property type="entry name" value="Serpin"/>
    <property type="match status" value="1"/>
</dbReference>
<feature type="domain" description="Serpin" evidence="7">
    <location>
        <begin position="15"/>
        <end position="371"/>
    </location>
</feature>
<dbReference type="Proteomes" id="UP000053661">
    <property type="component" value="Unassembled WGS sequence"/>
</dbReference>
<dbReference type="Gene3D" id="3.30.497.10">
    <property type="entry name" value="Antithrombin, subunit I, domain 2"/>
    <property type="match status" value="1"/>
</dbReference>
<sequence length="374" mass="42168">IACLKLVPNNADFAFQFFKEVTLEAPNKNIFFSPVSISTAFAMLALGAKSTTQTQILEGLTFNLTEIQEKEIHEGFHNLIHMLSHPENGVQLNMGNAIFLTEKLKPLKKFLDDAKALYQLEAFTTDFNNLMEAEKQINDYIERKTYGKITNLVKDMDPETIMLLATFVFFKGNWETPFKPEHTEEREFFVDAETTVKVPMMHQTGIFDFYFDEDLSCTVVRLHYNGSATAFLVLPVKGKMEQIEQTLVKETIQDWSDHLFQSLMSLYFPKFSVSGSYEITHTLRKMGIVDVFTDQADLSGITGAPELKVSKVVHKAALDVDESGTEAAAATAAEITTTSLPLTIEFNHPFLILIFDRDTNSTLFIGKIVNPTIT</sequence>
<dbReference type="EMBL" id="KL466292">
    <property type="protein sequence ID" value="KFV16738.1"/>
    <property type="molecule type" value="Genomic_DNA"/>
</dbReference>
<dbReference type="SMART" id="SM00093">
    <property type="entry name" value="SERPIN"/>
    <property type="match status" value="1"/>
</dbReference>
<comment type="similarity">
    <text evidence="1 6">Belongs to the serpin family.</text>
</comment>
<keyword evidence="9" id="KW-1185">Reference proteome</keyword>
<keyword evidence="3" id="KW-0732">Signal</keyword>
<dbReference type="GO" id="GO:0005615">
    <property type="term" value="C:extracellular space"/>
    <property type="evidence" value="ECO:0007669"/>
    <property type="project" value="InterPro"/>
</dbReference>
<dbReference type="PROSITE" id="PS00284">
    <property type="entry name" value="SERPIN"/>
    <property type="match status" value="1"/>
</dbReference>
<dbReference type="FunFam" id="2.10.310.10:FF:000001">
    <property type="entry name" value="Serpin family A member 1"/>
    <property type="match status" value="1"/>
</dbReference>
<keyword evidence="2" id="KW-0646">Protease inhibitor</keyword>
<proteinExistence type="inferred from homology"/>
<gene>
    <name evidence="8" type="ORF">N340_13302</name>
</gene>
<evidence type="ECO:0000256" key="3">
    <source>
        <dbReference type="ARBA" id="ARBA00022729"/>
    </source>
</evidence>
<evidence type="ECO:0000259" key="7">
    <source>
        <dbReference type="SMART" id="SM00093"/>
    </source>
</evidence>
<protein>
    <submittedName>
        <fullName evidence="8">Alpha-1-antiproteinase 2</fullName>
    </submittedName>
</protein>
<dbReference type="InterPro" id="IPR023796">
    <property type="entry name" value="Serpin_dom"/>
</dbReference>
<dbReference type="GO" id="GO:0004867">
    <property type="term" value="F:serine-type endopeptidase inhibitor activity"/>
    <property type="evidence" value="ECO:0007669"/>
    <property type="project" value="UniProtKB-KW"/>
</dbReference>
<dbReference type="PANTHER" id="PTHR11461:SF165">
    <property type="entry name" value="ALPHA-1-ANTITRYPSIN"/>
    <property type="match status" value="1"/>
</dbReference>
<evidence type="ECO:0000313" key="8">
    <source>
        <dbReference type="EMBL" id="KFV16738.1"/>
    </source>
</evidence>
<name>A0A093CQF1_TAUER</name>
<keyword evidence="5" id="KW-0325">Glycoprotein</keyword>
<feature type="non-terminal residue" evidence="8">
    <location>
        <position position="1"/>
    </location>
</feature>
<dbReference type="SUPFAM" id="SSF56574">
    <property type="entry name" value="Serpins"/>
    <property type="match status" value="1"/>
</dbReference>
<dbReference type="InterPro" id="IPR042185">
    <property type="entry name" value="Serpin_sf_2"/>
</dbReference>
<evidence type="ECO:0000256" key="5">
    <source>
        <dbReference type="ARBA" id="ARBA00023180"/>
    </source>
</evidence>
<dbReference type="FunFam" id="2.30.39.10:FF:000003">
    <property type="entry name" value="alpha-1-antitrypsin isoform X1"/>
    <property type="match status" value="1"/>
</dbReference>
<dbReference type="CDD" id="cd19548">
    <property type="entry name" value="serpinA_A1AT-like"/>
    <property type="match status" value="1"/>
</dbReference>
<dbReference type="InterPro" id="IPR023795">
    <property type="entry name" value="Serpin_CS"/>
</dbReference>
<evidence type="ECO:0000256" key="4">
    <source>
        <dbReference type="ARBA" id="ARBA00022900"/>
    </source>
</evidence>
<dbReference type="Gene3D" id="2.30.39.10">
    <property type="entry name" value="Alpha-1-antitrypsin, domain 1"/>
    <property type="match status" value="1"/>
</dbReference>
<reference evidence="8 9" key="1">
    <citation type="submission" date="2014-04" db="EMBL/GenBank/DDBJ databases">
        <title>Genome evolution of avian class.</title>
        <authorList>
            <person name="Zhang G."/>
            <person name="Li C."/>
        </authorList>
    </citation>
    <scope>NUCLEOTIDE SEQUENCE [LARGE SCALE GENOMIC DNA]</scope>
    <source>
        <strain evidence="8">BGI_N340</strain>
    </source>
</reference>
<dbReference type="Gene3D" id="2.10.310.10">
    <property type="entry name" value="Serpins superfamily"/>
    <property type="match status" value="1"/>
</dbReference>
<keyword evidence="4" id="KW-0722">Serine protease inhibitor</keyword>
<accession>A0A093CQF1</accession>